<sequence>MSVLLPLRLLPLHVIQLIVNHVTGSSRLVFDGVYTSSEEYLMLLKPLLWNLDIYTGTALRDLSQSGYEGCVFPLARTFTLLLESYADEDSSEVDDDSDESKESVDVDDVYQANVGALVLWIKQMAPMVNRVEVKLGDSFGSDNSCDRHFTNLVSRLYQFGNRVRYSCKNRRGVPVKLGLDEIRDLVHINFRDEYDSGQFSHLARRNAQTLQSFYLQSPRFKDLANLIQNPDGSYVMYPCLQTMKLCEYTIHSISRRPVFPGAVPFPILRRVGLRFQYPFGDDVLFRGNSATLESLVLQADSFIVSMIRQYGVFTSTSHPKLQCVIFRHLARLVSDTFATYLHALLPRIGTMPEGVTRAELPAYMVSTYSPLGERFRCWHLERYRDGVECMLLLALICPNFDYVAVDQQQRESLMGNLEWYIDLDRFKPYTPRLRRLLFNGGQSC</sequence>
<comment type="caution">
    <text evidence="2">The sequence shown here is derived from an EMBL/GenBank/DDBJ whole genome shotgun (WGS) entry which is preliminary data.</text>
</comment>
<proteinExistence type="predicted"/>
<gene>
    <name evidence="2" type="ORF">GGI19_000007</name>
</gene>
<keyword evidence="1" id="KW-0732">Signal</keyword>
<dbReference type="AlphaFoldDB" id="A0A9W8LEJ7"/>
<reference evidence="2" key="1">
    <citation type="submission" date="2022-07" db="EMBL/GenBank/DDBJ databases">
        <title>Phylogenomic reconstructions and comparative analyses of Kickxellomycotina fungi.</title>
        <authorList>
            <person name="Reynolds N.K."/>
            <person name="Stajich J.E."/>
            <person name="Barry K."/>
            <person name="Grigoriev I.V."/>
            <person name="Crous P."/>
            <person name="Smith M.E."/>
        </authorList>
    </citation>
    <scope>NUCLEOTIDE SEQUENCE</scope>
    <source>
        <strain evidence="2">BCRC 34297</strain>
    </source>
</reference>
<keyword evidence="3" id="KW-1185">Reference proteome</keyword>
<dbReference type="Proteomes" id="UP001140011">
    <property type="component" value="Unassembled WGS sequence"/>
</dbReference>
<protein>
    <submittedName>
        <fullName evidence="2">Uncharacterized protein</fullName>
    </submittedName>
</protein>
<dbReference type="EMBL" id="JANBUH010000001">
    <property type="protein sequence ID" value="KAJ2757406.1"/>
    <property type="molecule type" value="Genomic_DNA"/>
</dbReference>
<evidence type="ECO:0000313" key="2">
    <source>
        <dbReference type="EMBL" id="KAJ2757406.1"/>
    </source>
</evidence>
<organism evidence="2 3">
    <name type="scientific">Coemansia pectinata</name>
    <dbReference type="NCBI Taxonomy" id="1052879"/>
    <lineage>
        <taxon>Eukaryota</taxon>
        <taxon>Fungi</taxon>
        <taxon>Fungi incertae sedis</taxon>
        <taxon>Zoopagomycota</taxon>
        <taxon>Kickxellomycotina</taxon>
        <taxon>Kickxellomycetes</taxon>
        <taxon>Kickxellales</taxon>
        <taxon>Kickxellaceae</taxon>
        <taxon>Coemansia</taxon>
    </lineage>
</organism>
<dbReference type="OrthoDB" id="5529877at2759"/>
<evidence type="ECO:0000313" key="3">
    <source>
        <dbReference type="Proteomes" id="UP001140011"/>
    </source>
</evidence>
<name>A0A9W8LEJ7_9FUNG</name>
<accession>A0A9W8LEJ7</accession>
<feature type="signal peptide" evidence="1">
    <location>
        <begin position="1"/>
        <end position="24"/>
    </location>
</feature>
<feature type="chain" id="PRO_5040816122" evidence="1">
    <location>
        <begin position="25"/>
        <end position="444"/>
    </location>
</feature>
<evidence type="ECO:0000256" key="1">
    <source>
        <dbReference type="SAM" id="SignalP"/>
    </source>
</evidence>